<dbReference type="EMBL" id="CP002116">
    <property type="protein sequence ID" value="ADK80265.1"/>
    <property type="molecule type" value="Genomic_DNA"/>
</dbReference>
<keyword evidence="9 11" id="KW-0472">Membrane</keyword>
<keyword evidence="14" id="KW-1185">Reference proteome</keyword>
<keyword evidence="6 11" id="KW-0812">Transmembrane</keyword>
<keyword evidence="7" id="KW-0653">Protein transport</keyword>
<dbReference type="Pfam" id="PF03544">
    <property type="entry name" value="TonB_C"/>
    <property type="match status" value="1"/>
</dbReference>
<dbReference type="STRING" id="573413.Spirs_1135"/>
<dbReference type="AlphaFoldDB" id="E1R116"/>
<comment type="similarity">
    <text evidence="2">Belongs to the TonB family.</text>
</comment>
<evidence type="ECO:0000256" key="3">
    <source>
        <dbReference type="ARBA" id="ARBA00022448"/>
    </source>
</evidence>
<evidence type="ECO:0000256" key="11">
    <source>
        <dbReference type="SAM" id="Phobius"/>
    </source>
</evidence>
<feature type="region of interest" description="Disordered" evidence="10">
    <location>
        <begin position="108"/>
        <end position="158"/>
    </location>
</feature>
<comment type="subcellular location">
    <subcellularLocation>
        <location evidence="1">Cell inner membrane</location>
        <topology evidence="1">Single-pass membrane protein</topology>
        <orientation evidence="1">Periplasmic side</orientation>
    </subcellularLocation>
</comment>
<evidence type="ECO:0000313" key="13">
    <source>
        <dbReference type="EMBL" id="ADK80265.1"/>
    </source>
</evidence>
<evidence type="ECO:0000256" key="7">
    <source>
        <dbReference type="ARBA" id="ARBA00022927"/>
    </source>
</evidence>
<dbReference type="InterPro" id="IPR037682">
    <property type="entry name" value="TonB_C"/>
</dbReference>
<dbReference type="eggNOG" id="COG0810">
    <property type="taxonomic scope" value="Bacteria"/>
</dbReference>
<feature type="domain" description="TonB C-terminal" evidence="12">
    <location>
        <begin position="171"/>
        <end position="260"/>
    </location>
</feature>
<dbReference type="GO" id="GO:0015031">
    <property type="term" value="P:protein transport"/>
    <property type="evidence" value="ECO:0007669"/>
    <property type="project" value="UniProtKB-KW"/>
</dbReference>
<dbReference type="NCBIfam" id="TIGR01352">
    <property type="entry name" value="tonB_Cterm"/>
    <property type="match status" value="1"/>
</dbReference>
<feature type="compositionally biased region" description="Basic and acidic residues" evidence="10">
    <location>
        <begin position="125"/>
        <end position="134"/>
    </location>
</feature>
<accession>E1R116</accession>
<keyword evidence="3" id="KW-0813">Transport</keyword>
<evidence type="ECO:0000259" key="12">
    <source>
        <dbReference type="PROSITE" id="PS52015"/>
    </source>
</evidence>
<dbReference type="Proteomes" id="UP000002318">
    <property type="component" value="Chromosome"/>
</dbReference>
<dbReference type="OrthoDB" id="1628901at2"/>
<keyword evidence="8 11" id="KW-1133">Transmembrane helix</keyword>
<dbReference type="GO" id="GO:0098797">
    <property type="term" value="C:plasma membrane protein complex"/>
    <property type="evidence" value="ECO:0007669"/>
    <property type="project" value="TreeGrafter"/>
</dbReference>
<evidence type="ECO:0000256" key="4">
    <source>
        <dbReference type="ARBA" id="ARBA00022475"/>
    </source>
</evidence>
<dbReference type="PROSITE" id="PS52015">
    <property type="entry name" value="TONB_CTD"/>
    <property type="match status" value="1"/>
</dbReference>
<feature type="transmembrane region" description="Helical" evidence="11">
    <location>
        <begin position="12"/>
        <end position="33"/>
    </location>
</feature>
<evidence type="ECO:0000313" key="14">
    <source>
        <dbReference type="Proteomes" id="UP000002318"/>
    </source>
</evidence>
<name>E1R116_SEDSS</name>
<dbReference type="PANTHER" id="PTHR33446">
    <property type="entry name" value="PROTEIN TONB-RELATED"/>
    <property type="match status" value="1"/>
</dbReference>
<evidence type="ECO:0000256" key="2">
    <source>
        <dbReference type="ARBA" id="ARBA00006555"/>
    </source>
</evidence>
<evidence type="ECO:0000256" key="5">
    <source>
        <dbReference type="ARBA" id="ARBA00022519"/>
    </source>
</evidence>
<evidence type="ECO:0000256" key="9">
    <source>
        <dbReference type="ARBA" id="ARBA00023136"/>
    </source>
</evidence>
<dbReference type="Gene3D" id="3.30.1150.10">
    <property type="match status" value="1"/>
</dbReference>
<sequence>MWRFGTSSLADRLTPIALCAAVIFVHGLIWGSLDFSFEAAQKEPEPMTVRFTSLEGLDATPAGNELVPLEGDPVVVPKPQETRIEEPSMPDVAASEIEESPMTEVLETEVKPVESPQRISAKAPETARHVREEASPAEAASVATVSKSEVGASSALGRDGGSAYGESLSLDYRAIILRQLEGRKVYPAAARKRGIIGPVTLCFSVAPDGTVSELSVEVASHRFLRQAALESVRKAAPFSFPERPSGKIDMQVTLEYRLEE</sequence>
<protein>
    <submittedName>
        <fullName evidence="13">TonB family protein</fullName>
    </submittedName>
</protein>
<dbReference type="InterPro" id="IPR051045">
    <property type="entry name" value="TonB-dependent_transducer"/>
</dbReference>
<dbReference type="GO" id="GO:0055085">
    <property type="term" value="P:transmembrane transport"/>
    <property type="evidence" value="ECO:0007669"/>
    <property type="project" value="InterPro"/>
</dbReference>
<evidence type="ECO:0000256" key="10">
    <source>
        <dbReference type="SAM" id="MobiDB-lite"/>
    </source>
</evidence>
<gene>
    <name evidence="13" type="ordered locus">Spirs_1135</name>
</gene>
<organism evidence="13 14">
    <name type="scientific">Sediminispirochaeta smaragdinae (strain DSM 11293 / JCM 15392 / SEBR 4228)</name>
    <name type="common">Spirochaeta smaragdinae</name>
    <dbReference type="NCBI Taxonomy" id="573413"/>
    <lineage>
        <taxon>Bacteria</taxon>
        <taxon>Pseudomonadati</taxon>
        <taxon>Spirochaetota</taxon>
        <taxon>Spirochaetia</taxon>
        <taxon>Spirochaetales</taxon>
        <taxon>Spirochaetaceae</taxon>
        <taxon>Sediminispirochaeta</taxon>
    </lineage>
</organism>
<dbReference type="RefSeq" id="WP_013253729.1">
    <property type="nucleotide sequence ID" value="NC_014364.1"/>
</dbReference>
<dbReference type="HOGENOM" id="CLU_1250194_0_0_12"/>
<evidence type="ECO:0000256" key="6">
    <source>
        <dbReference type="ARBA" id="ARBA00022692"/>
    </source>
</evidence>
<dbReference type="InterPro" id="IPR006260">
    <property type="entry name" value="TonB/TolA_C"/>
</dbReference>
<evidence type="ECO:0000256" key="1">
    <source>
        <dbReference type="ARBA" id="ARBA00004383"/>
    </source>
</evidence>
<dbReference type="SUPFAM" id="SSF74653">
    <property type="entry name" value="TolA/TonB C-terminal domain"/>
    <property type="match status" value="1"/>
</dbReference>
<dbReference type="GO" id="GO:0031992">
    <property type="term" value="F:energy transducer activity"/>
    <property type="evidence" value="ECO:0007669"/>
    <property type="project" value="TreeGrafter"/>
</dbReference>
<dbReference type="KEGG" id="ssm:Spirs_1135"/>
<keyword evidence="5" id="KW-0997">Cell inner membrane</keyword>
<feature type="compositionally biased region" description="Low complexity" evidence="10">
    <location>
        <begin position="136"/>
        <end position="146"/>
    </location>
</feature>
<dbReference type="PANTHER" id="PTHR33446:SF2">
    <property type="entry name" value="PROTEIN TONB"/>
    <property type="match status" value="1"/>
</dbReference>
<reference evidence="13 14" key="1">
    <citation type="journal article" date="2010" name="Stand. Genomic Sci.">
        <title>Complete genome sequence of Spirochaeta smaragdinae type strain (SEBR 4228).</title>
        <authorList>
            <person name="Mavromatis K."/>
            <person name="Yasawong M."/>
            <person name="Chertkov O."/>
            <person name="Lapidus A."/>
            <person name="Lucas S."/>
            <person name="Nolan M."/>
            <person name="Del Rio T.G."/>
            <person name="Tice H."/>
            <person name="Cheng J.F."/>
            <person name="Pitluck S."/>
            <person name="Liolios K."/>
            <person name="Ivanova N."/>
            <person name="Tapia R."/>
            <person name="Han C."/>
            <person name="Bruce D."/>
            <person name="Goodwin L."/>
            <person name="Pati A."/>
            <person name="Chen A."/>
            <person name="Palaniappan K."/>
            <person name="Land M."/>
            <person name="Hauser L."/>
            <person name="Chang Y.J."/>
            <person name="Jeffries C.D."/>
            <person name="Detter J.C."/>
            <person name="Rohde M."/>
            <person name="Brambilla E."/>
            <person name="Spring S."/>
            <person name="Goker M."/>
            <person name="Sikorski J."/>
            <person name="Woyke T."/>
            <person name="Bristow J."/>
            <person name="Eisen J.A."/>
            <person name="Markowitz V."/>
            <person name="Hugenholtz P."/>
            <person name="Klenk H.P."/>
            <person name="Kyrpides N.C."/>
        </authorList>
    </citation>
    <scope>NUCLEOTIDE SEQUENCE [LARGE SCALE GENOMIC DNA]</scope>
    <source>
        <strain evidence="14">DSM 11293 / JCM 15392 / SEBR 4228</strain>
    </source>
</reference>
<evidence type="ECO:0000256" key="8">
    <source>
        <dbReference type="ARBA" id="ARBA00022989"/>
    </source>
</evidence>
<keyword evidence="4" id="KW-1003">Cell membrane</keyword>
<proteinExistence type="inferred from homology"/>